<evidence type="ECO:0000313" key="3">
    <source>
        <dbReference type="Proteomes" id="UP000824120"/>
    </source>
</evidence>
<sequence length="63" mass="7114">MCLIVLTGYQVPDTRLELSDTWAQTLFRAKNHISSDGVTKTKPIKEVPDPTVPQSQNQVEKPY</sequence>
<feature type="compositionally biased region" description="Polar residues" evidence="1">
    <location>
        <begin position="52"/>
        <end position="63"/>
    </location>
</feature>
<proteinExistence type="predicted"/>
<comment type="caution">
    <text evidence="2">The sequence shown here is derived from an EMBL/GenBank/DDBJ whole genome shotgun (WGS) entry which is preliminary data.</text>
</comment>
<dbReference type="AlphaFoldDB" id="A0A9J5Y504"/>
<accession>A0A9J5Y504</accession>
<evidence type="ECO:0000256" key="1">
    <source>
        <dbReference type="SAM" id="MobiDB-lite"/>
    </source>
</evidence>
<organism evidence="2 3">
    <name type="scientific">Solanum commersonii</name>
    <name type="common">Commerson's wild potato</name>
    <name type="synonym">Commerson's nightshade</name>
    <dbReference type="NCBI Taxonomy" id="4109"/>
    <lineage>
        <taxon>Eukaryota</taxon>
        <taxon>Viridiplantae</taxon>
        <taxon>Streptophyta</taxon>
        <taxon>Embryophyta</taxon>
        <taxon>Tracheophyta</taxon>
        <taxon>Spermatophyta</taxon>
        <taxon>Magnoliopsida</taxon>
        <taxon>eudicotyledons</taxon>
        <taxon>Gunneridae</taxon>
        <taxon>Pentapetalae</taxon>
        <taxon>asterids</taxon>
        <taxon>lamiids</taxon>
        <taxon>Solanales</taxon>
        <taxon>Solanaceae</taxon>
        <taxon>Solanoideae</taxon>
        <taxon>Solaneae</taxon>
        <taxon>Solanum</taxon>
    </lineage>
</organism>
<dbReference type="Proteomes" id="UP000824120">
    <property type="component" value="Chromosome 7"/>
</dbReference>
<protein>
    <submittedName>
        <fullName evidence="2">Uncharacterized protein</fullName>
    </submittedName>
</protein>
<reference evidence="2 3" key="1">
    <citation type="submission" date="2020-09" db="EMBL/GenBank/DDBJ databases">
        <title>De no assembly of potato wild relative species, Solanum commersonii.</title>
        <authorList>
            <person name="Cho K."/>
        </authorList>
    </citation>
    <scope>NUCLEOTIDE SEQUENCE [LARGE SCALE GENOMIC DNA]</scope>
    <source>
        <strain evidence="2">LZ3.2</strain>
        <tissue evidence="2">Leaf</tissue>
    </source>
</reference>
<keyword evidence="3" id="KW-1185">Reference proteome</keyword>
<evidence type="ECO:0000313" key="2">
    <source>
        <dbReference type="EMBL" id="KAG5594316.1"/>
    </source>
</evidence>
<name>A0A9J5Y504_SOLCO</name>
<feature type="region of interest" description="Disordered" evidence="1">
    <location>
        <begin position="36"/>
        <end position="63"/>
    </location>
</feature>
<gene>
    <name evidence="2" type="ORF">H5410_035548</name>
</gene>
<dbReference type="EMBL" id="JACXVP010000007">
    <property type="protein sequence ID" value="KAG5594316.1"/>
    <property type="molecule type" value="Genomic_DNA"/>
</dbReference>